<gene>
    <name evidence="2" type="ORF">MM415A01699_0008</name>
    <name evidence="3" type="ORF">MM415B02188_0009</name>
    <name evidence="1" type="ORF">TM448A03325_0015</name>
</gene>
<sequence length="66" mass="7222">MADIEDLGYTSILDMGNDEAIDLLRQIRLSRRIPEKRATKTLATKSKAPVVDANLAAQLLEILGGK</sequence>
<name>A0A6H2A1A0_9ZZZZ</name>
<reference evidence="1" key="1">
    <citation type="submission" date="2020-03" db="EMBL/GenBank/DDBJ databases">
        <title>The deep terrestrial virosphere.</title>
        <authorList>
            <person name="Holmfeldt K."/>
            <person name="Nilsson E."/>
            <person name="Simone D."/>
            <person name="Lopez-Fernandez M."/>
            <person name="Wu X."/>
            <person name="de Brujin I."/>
            <person name="Lundin D."/>
            <person name="Andersson A."/>
            <person name="Bertilsson S."/>
            <person name="Dopson M."/>
        </authorList>
    </citation>
    <scope>NUCLEOTIDE SEQUENCE</scope>
    <source>
        <strain evidence="2">MM415A01699</strain>
        <strain evidence="3">MM415B02188</strain>
        <strain evidence="1">TM448A03325</strain>
    </source>
</reference>
<dbReference type="EMBL" id="MT142187">
    <property type="protein sequence ID" value="QJA75818.1"/>
    <property type="molecule type" value="Genomic_DNA"/>
</dbReference>
<proteinExistence type="predicted"/>
<protein>
    <submittedName>
        <fullName evidence="1">Uncharacterized protein</fullName>
    </submittedName>
</protein>
<evidence type="ECO:0000313" key="2">
    <source>
        <dbReference type="EMBL" id="QJA75818.1"/>
    </source>
</evidence>
<evidence type="ECO:0000313" key="1">
    <source>
        <dbReference type="EMBL" id="QJA53230.1"/>
    </source>
</evidence>
<dbReference type="AlphaFoldDB" id="A0A6H2A1A0"/>
<organism evidence="1">
    <name type="scientific">viral metagenome</name>
    <dbReference type="NCBI Taxonomy" id="1070528"/>
    <lineage>
        <taxon>unclassified sequences</taxon>
        <taxon>metagenomes</taxon>
        <taxon>organismal metagenomes</taxon>
    </lineage>
</organism>
<evidence type="ECO:0000313" key="3">
    <source>
        <dbReference type="EMBL" id="QJA85686.1"/>
    </source>
</evidence>
<dbReference type="EMBL" id="MT144404">
    <property type="protein sequence ID" value="QJA53230.1"/>
    <property type="molecule type" value="Genomic_DNA"/>
</dbReference>
<accession>A0A6H2A1A0</accession>
<dbReference type="EMBL" id="MT142589">
    <property type="protein sequence ID" value="QJA85686.1"/>
    <property type="molecule type" value="Genomic_DNA"/>
</dbReference>